<reference evidence="3" key="1">
    <citation type="submission" date="2020-12" db="EMBL/GenBank/DDBJ databases">
        <title>Generalized mutagenesis with transposon Tn5. A laboratory procedure for the identification of genes responsible for a bacterial phenotype and its regulation, illustrated with phenazine production in Pseudomonas chlororaphis.</title>
        <authorList>
            <person name="Muzio F."/>
            <person name="Sobrero P."/>
            <person name="Agaras B."/>
            <person name="Valverde C."/>
        </authorList>
    </citation>
    <scope>NUCLEOTIDE SEQUENCE</scope>
    <source>
        <strain evidence="3">SMMP3</strain>
    </source>
</reference>
<dbReference type="EMBL" id="JAEEFW010000011">
    <property type="protein sequence ID" value="MBU4636799.1"/>
    <property type="molecule type" value="Genomic_DNA"/>
</dbReference>
<dbReference type="Pfam" id="PF15607">
    <property type="entry name" value="Ntox44"/>
    <property type="match status" value="1"/>
</dbReference>
<dbReference type="InterPro" id="IPR028946">
    <property type="entry name" value="Ntox44"/>
</dbReference>
<dbReference type="InterPro" id="IPR008727">
    <property type="entry name" value="PAAR_motif"/>
</dbReference>
<evidence type="ECO:0000313" key="3">
    <source>
        <dbReference type="EMBL" id="MBU4636799.1"/>
    </source>
</evidence>
<evidence type="ECO:0000256" key="1">
    <source>
        <dbReference type="SAM" id="MobiDB-lite"/>
    </source>
</evidence>
<name>A0AAJ1E5E4_9PSED</name>
<comment type="caution">
    <text evidence="3">The sequence shown here is derived from an EMBL/GenBank/DDBJ whole genome shotgun (WGS) entry which is preliminary data.</text>
</comment>
<organism evidence="3 4">
    <name type="scientific">Pseudomonas chlororaphis subsp. aurantiaca</name>
    <dbReference type="NCBI Taxonomy" id="86192"/>
    <lineage>
        <taxon>Bacteria</taxon>
        <taxon>Pseudomonadati</taxon>
        <taxon>Pseudomonadota</taxon>
        <taxon>Gammaproteobacteria</taxon>
        <taxon>Pseudomonadales</taxon>
        <taxon>Pseudomonadaceae</taxon>
        <taxon>Pseudomonas</taxon>
    </lineage>
</organism>
<sequence>MLSSARLGDKHVCPLPGHGTTPIASASGDIDINFMGAARVGDTCGCGAVITTGFPSIILNGRPMAHLGSPTSHGGTIITGSGDVFGGFVMGPAPGAAIINFAALGVFHPDGSVDDEKMATLLADPRLMEKATTANALVDPNAASKAPEEQPEPNDGPEGCTHPNMMEKLASYIADEMNNNIHHSSVLKMKELLSYDVAEETRKQMALPWYAQVGNTSPQTIGASNVAAAMALWTERVGQGRDWDHKPKIHAKFGRYRHRQGKYDYFYDIWSNIHYGYVGMAGGLTEGVLLDGAGVEQIVSDQLRQWGEQITVAKEEQRLKGPHATEGVEGMRAWDDVPDRISISIGMKLYNEYPNGGITAKMIMDEVLAVTPEEWGDGASVHVCEKY</sequence>
<feature type="region of interest" description="Disordered" evidence="1">
    <location>
        <begin position="136"/>
        <end position="164"/>
    </location>
</feature>
<dbReference type="Pfam" id="PF05488">
    <property type="entry name" value="PAAR_motif"/>
    <property type="match status" value="1"/>
</dbReference>
<dbReference type="AlphaFoldDB" id="A0AAJ1E5E4"/>
<dbReference type="Proteomes" id="UP000787568">
    <property type="component" value="Unassembled WGS sequence"/>
</dbReference>
<dbReference type="RefSeq" id="WP_216311540.1">
    <property type="nucleotide sequence ID" value="NZ_JAEEFW010000011.1"/>
</dbReference>
<proteinExistence type="predicted"/>
<accession>A0AAJ1E5E4</accession>
<feature type="domain" description="Bacterial toxin 44" evidence="2">
    <location>
        <begin position="233"/>
        <end position="351"/>
    </location>
</feature>
<evidence type="ECO:0000259" key="2">
    <source>
        <dbReference type="Pfam" id="PF15607"/>
    </source>
</evidence>
<gene>
    <name evidence="3" type="ORF">I8747_28710</name>
</gene>
<dbReference type="CDD" id="cd14743">
    <property type="entry name" value="PAAR_CT_1"/>
    <property type="match status" value="1"/>
</dbReference>
<evidence type="ECO:0000313" key="4">
    <source>
        <dbReference type="Proteomes" id="UP000787568"/>
    </source>
</evidence>
<protein>
    <submittedName>
        <fullName evidence="3">PAAR domain-containing protein</fullName>
    </submittedName>
</protein>